<comment type="caution">
    <text evidence="1">The sequence shown here is derived from an EMBL/GenBank/DDBJ whole genome shotgun (WGS) entry which is preliminary data.</text>
</comment>
<organism evidence="1 2">
    <name type="scientific">Bacteroides fragilis</name>
    <dbReference type="NCBI Taxonomy" id="817"/>
    <lineage>
        <taxon>Bacteria</taxon>
        <taxon>Pseudomonadati</taxon>
        <taxon>Bacteroidota</taxon>
        <taxon>Bacteroidia</taxon>
        <taxon>Bacteroidales</taxon>
        <taxon>Bacteroidaceae</taxon>
        <taxon>Bacteroides</taxon>
    </lineage>
</organism>
<dbReference type="Proteomes" id="UP001079672">
    <property type="component" value="Unassembled WGS sequence"/>
</dbReference>
<evidence type="ECO:0000313" key="1">
    <source>
        <dbReference type="EMBL" id="MCZ2686393.1"/>
    </source>
</evidence>
<accession>A0A081UEP2</accession>
<reference evidence="1" key="1">
    <citation type="submission" date="2022-12" db="EMBL/GenBank/DDBJ databases">
        <title>Development of a Multilocus Sequence Typing Scheme for Bacteroides fragilis Based on Whole Genome Sequencing Data and Clinical Application.</title>
        <authorList>
            <person name="Nielsen F.D."/>
            <person name="Justesen U.S."/>
        </authorList>
    </citation>
    <scope>NUCLEOTIDE SEQUENCE</scope>
    <source>
        <strain evidence="1">BF_AM_ODE_DK_2015_4</strain>
    </source>
</reference>
<dbReference type="RefSeq" id="WP_008627650.1">
    <property type="nucleotide sequence ID" value="NZ_CABJEQ010000007.1"/>
</dbReference>
<sequence>MNRKEELIMCFPLNLKEDVQVVIDNLKIKDKDIHERSYSVKINDILLTIPERIYFSEPVSGNLTTIQKHILDCIFTRHDNGFIRQKHLHNLLFCTEYWVIPFSFRLLGEYVKDILIDIKIHLENNIENYLDFISENNVFYNRTRSQMISYWDCYYREECPNLKSYIGFHIFSDLETAYNKRINSPNGQLFT</sequence>
<protein>
    <submittedName>
        <fullName evidence="1">Uncharacterized protein</fullName>
    </submittedName>
</protein>
<dbReference type="EMBL" id="JAPTZU010000001">
    <property type="protein sequence ID" value="MCZ2686393.1"/>
    <property type="molecule type" value="Genomic_DNA"/>
</dbReference>
<name>A0A081UEP2_BACFG</name>
<dbReference type="AlphaFoldDB" id="A0A081UEP2"/>
<gene>
    <name evidence="1" type="ORF">O1433_02620</name>
</gene>
<proteinExistence type="predicted"/>
<dbReference type="GeneID" id="98397159"/>
<evidence type="ECO:0000313" key="2">
    <source>
        <dbReference type="Proteomes" id="UP001079672"/>
    </source>
</evidence>